<protein>
    <recommendedName>
        <fullName evidence="1">YjiS-like domain-containing protein</fullName>
    </recommendedName>
</protein>
<dbReference type="RefSeq" id="WP_188253515.1">
    <property type="nucleotide sequence ID" value="NZ_JABVCF010000002.1"/>
</dbReference>
<dbReference type="EMBL" id="JAGWCR010000002">
    <property type="protein sequence ID" value="MBS3647954.1"/>
    <property type="molecule type" value="Genomic_DNA"/>
</dbReference>
<dbReference type="Pfam" id="PF06568">
    <property type="entry name" value="YjiS-like"/>
    <property type="match status" value="1"/>
</dbReference>
<gene>
    <name evidence="2" type="ORF">KEU06_04835</name>
</gene>
<evidence type="ECO:0000259" key="1">
    <source>
        <dbReference type="Pfam" id="PF06568"/>
    </source>
</evidence>
<comment type="caution">
    <text evidence="2">The sequence shown here is derived from an EMBL/GenBank/DDBJ whole genome shotgun (WGS) entry which is preliminary data.</text>
</comment>
<evidence type="ECO:0000313" key="2">
    <source>
        <dbReference type="EMBL" id="MBS3647954.1"/>
    </source>
</evidence>
<dbReference type="InterPro" id="IPR009506">
    <property type="entry name" value="YjiS-like"/>
</dbReference>
<name>A0A942DVS1_9HYPH</name>
<reference evidence="2" key="1">
    <citation type="submission" date="2021-04" db="EMBL/GenBank/DDBJ databases">
        <title>Pseudaminobacter soli sp. nov., isolated from paddy soil contaminated by heavy metals.</title>
        <authorList>
            <person name="Zhang K."/>
        </authorList>
    </citation>
    <scope>NUCLEOTIDE SEQUENCE</scope>
    <source>
        <strain evidence="2">19-2017</strain>
    </source>
</reference>
<dbReference type="AlphaFoldDB" id="A0A942DVS1"/>
<accession>A0A942DVS1</accession>
<sequence length="55" mass="6580">MFSNLIQNARERVAKRRRYNQLVDEIMGLSPRDLADINGNRTDMLRHAYRQVYGR</sequence>
<keyword evidence="3" id="KW-1185">Reference proteome</keyword>
<evidence type="ECO:0000313" key="3">
    <source>
        <dbReference type="Proteomes" id="UP000680348"/>
    </source>
</evidence>
<dbReference type="Proteomes" id="UP000680348">
    <property type="component" value="Unassembled WGS sequence"/>
</dbReference>
<proteinExistence type="predicted"/>
<organism evidence="2 3">
    <name type="scientific">Pseudaminobacter soli</name>
    <name type="common">ex Zhang et al. 2022</name>
    <dbReference type="NCBI Taxonomy" id="2831468"/>
    <lineage>
        <taxon>Bacteria</taxon>
        <taxon>Pseudomonadati</taxon>
        <taxon>Pseudomonadota</taxon>
        <taxon>Alphaproteobacteria</taxon>
        <taxon>Hyphomicrobiales</taxon>
        <taxon>Phyllobacteriaceae</taxon>
        <taxon>Pseudaminobacter</taxon>
    </lineage>
</organism>
<feature type="domain" description="YjiS-like" evidence="1">
    <location>
        <begin position="10"/>
        <end position="38"/>
    </location>
</feature>